<sequence length="233" mass="26264">MASSSSISAMNELEQQWRPNQVSRIVLENLGIKHPSCLNSTDANQAQRLINDTHPTPRRFPLPIKGKQRKFSIMANSSVLLGDLKTGGCSSTVHLLTETVSRLVHWLCNQNFRLSDLLLTVQYGDSTNLDVQNEPDSHIPEEGFRFGDHDSLLGLANTNTHLLVCLTHKRSLFTRNLKVVVASSIYPKMVGRRLFLNATSGTHVFFDKETDAEARHDQSKQNTFRSRFLIYST</sequence>
<gene>
    <name evidence="1" type="ORF">HID58_022623</name>
</gene>
<proteinExistence type="predicted"/>
<protein>
    <submittedName>
        <fullName evidence="1">Uncharacterized protein</fullName>
    </submittedName>
</protein>
<organism evidence="1 2">
    <name type="scientific">Brassica napus</name>
    <name type="common">Rape</name>
    <dbReference type="NCBI Taxonomy" id="3708"/>
    <lineage>
        <taxon>Eukaryota</taxon>
        <taxon>Viridiplantae</taxon>
        <taxon>Streptophyta</taxon>
        <taxon>Embryophyta</taxon>
        <taxon>Tracheophyta</taxon>
        <taxon>Spermatophyta</taxon>
        <taxon>Magnoliopsida</taxon>
        <taxon>eudicotyledons</taxon>
        <taxon>Gunneridae</taxon>
        <taxon>Pentapetalae</taxon>
        <taxon>rosids</taxon>
        <taxon>malvids</taxon>
        <taxon>Brassicales</taxon>
        <taxon>Brassicaceae</taxon>
        <taxon>Brassiceae</taxon>
        <taxon>Brassica</taxon>
    </lineage>
</organism>
<evidence type="ECO:0000313" key="1">
    <source>
        <dbReference type="EMBL" id="KAH0922605.1"/>
    </source>
</evidence>
<dbReference type="EMBL" id="JAGKQM010000006">
    <property type="protein sequence ID" value="KAH0922605.1"/>
    <property type="molecule type" value="Genomic_DNA"/>
</dbReference>
<reference evidence="1 2" key="1">
    <citation type="submission" date="2021-05" db="EMBL/GenBank/DDBJ databases">
        <title>Genome Assembly of Synthetic Allotetraploid Brassica napus Reveals Homoeologous Exchanges between Subgenomes.</title>
        <authorList>
            <person name="Davis J.T."/>
        </authorList>
    </citation>
    <scope>NUCLEOTIDE SEQUENCE [LARGE SCALE GENOMIC DNA]</scope>
    <source>
        <strain evidence="2">cv. Da-Ae</strain>
        <tissue evidence="1">Seedling</tissue>
    </source>
</reference>
<dbReference type="Proteomes" id="UP000824890">
    <property type="component" value="Unassembled WGS sequence"/>
</dbReference>
<evidence type="ECO:0000313" key="2">
    <source>
        <dbReference type="Proteomes" id="UP000824890"/>
    </source>
</evidence>
<keyword evidence="2" id="KW-1185">Reference proteome</keyword>
<name>A0ABQ8CZS9_BRANA</name>
<accession>A0ABQ8CZS9</accession>
<comment type="caution">
    <text evidence="1">The sequence shown here is derived from an EMBL/GenBank/DDBJ whole genome shotgun (WGS) entry which is preliminary data.</text>
</comment>